<name>L8WHS7_THACA</name>
<dbReference type="Proteomes" id="UP000011668">
    <property type="component" value="Unassembled WGS sequence"/>
</dbReference>
<accession>L8WHS7</accession>
<keyword evidence="3" id="KW-1185">Reference proteome</keyword>
<evidence type="ECO:0000313" key="3">
    <source>
        <dbReference type="Proteomes" id="UP000011668"/>
    </source>
</evidence>
<proteinExistence type="predicted"/>
<comment type="caution">
    <text evidence="2">The sequence shown here is derived from an EMBL/GenBank/DDBJ whole genome shotgun (WGS) entry which is preliminary data.</text>
</comment>
<feature type="region of interest" description="Disordered" evidence="1">
    <location>
        <begin position="334"/>
        <end position="383"/>
    </location>
</feature>
<gene>
    <name evidence="2" type="ORF">AG1IA_09709</name>
</gene>
<protein>
    <submittedName>
        <fullName evidence="2">Uncharacterized protein</fullName>
    </submittedName>
</protein>
<evidence type="ECO:0000313" key="2">
    <source>
        <dbReference type="EMBL" id="ELU36262.1"/>
    </source>
</evidence>
<dbReference type="HOGENOM" id="CLU_612776_0_0_1"/>
<sequence length="447" mass="50057">MILECMCTCPDYGQYIPQLVRISVEFDSSYFVKCDIRTYYFRNKYWVIMVSKRSGTPLRNHIMVSLYCTLKRNGLRAFPRSTFQIKHNRDLRCQPARTLTIYTGYFGFWCRCIMVATGSNVAGMIYIVVRLIDRDHLLALDKKGGPFGAATSRHRVVWESREGNPIDEMLNMSHSRAIPAATRHNASHVPPLVLSIKEVGFCAGGRRPQNLYWAAQAGDLDRSPSSAASVTRFLPFFCESIPPAPYSPIRPGLAAHPAHSVARPRWHPASVFRLSDTHSSSSAGPSRLSYLSCCAPSLAVPAQDQVRTYTVGMIYGIRFLSGLTGVFGRVAQENKKNKTRQDKKKQKEQNKTGKTKTNPSRCHKSQGKRCLSGQEDEVKRKHGAHERALLTSFTNGSLGRLTRMASLFCAALPTSFTTLPMPFLLANAQSSYPDALLHRLNRLPTHL</sequence>
<dbReference type="EMBL" id="AFRT01003842">
    <property type="protein sequence ID" value="ELU36262.1"/>
    <property type="molecule type" value="Genomic_DNA"/>
</dbReference>
<evidence type="ECO:0000256" key="1">
    <source>
        <dbReference type="SAM" id="MobiDB-lite"/>
    </source>
</evidence>
<dbReference type="AlphaFoldDB" id="L8WHS7"/>
<reference evidence="2 3" key="1">
    <citation type="journal article" date="2013" name="Nat. Commun.">
        <title>The evolution and pathogenic mechanisms of the rice sheath blight pathogen.</title>
        <authorList>
            <person name="Zheng A."/>
            <person name="Lin R."/>
            <person name="Xu L."/>
            <person name="Qin P."/>
            <person name="Tang C."/>
            <person name="Ai P."/>
            <person name="Zhang D."/>
            <person name="Liu Y."/>
            <person name="Sun Z."/>
            <person name="Feng H."/>
            <person name="Wang Y."/>
            <person name="Chen Y."/>
            <person name="Liang X."/>
            <person name="Fu R."/>
            <person name="Li Q."/>
            <person name="Zhang J."/>
            <person name="Yu X."/>
            <person name="Xie Z."/>
            <person name="Ding L."/>
            <person name="Guan P."/>
            <person name="Tang J."/>
            <person name="Liang Y."/>
            <person name="Wang S."/>
            <person name="Deng Q."/>
            <person name="Li S."/>
            <person name="Zhu J."/>
            <person name="Wang L."/>
            <person name="Liu H."/>
            <person name="Li P."/>
        </authorList>
    </citation>
    <scope>NUCLEOTIDE SEQUENCE [LARGE SCALE GENOMIC DNA]</scope>
    <source>
        <strain evidence="3">AG-1 IA</strain>
    </source>
</reference>
<organism evidence="2 3">
    <name type="scientific">Thanatephorus cucumeris (strain AG1-IA)</name>
    <name type="common">Rice sheath blight fungus</name>
    <name type="synonym">Rhizoctonia solani</name>
    <dbReference type="NCBI Taxonomy" id="983506"/>
    <lineage>
        <taxon>Eukaryota</taxon>
        <taxon>Fungi</taxon>
        <taxon>Dikarya</taxon>
        <taxon>Basidiomycota</taxon>
        <taxon>Agaricomycotina</taxon>
        <taxon>Agaricomycetes</taxon>
        <taxon>Cantharellales</taxon>
        <taxon>Ceratobasidiaceae</taxon>
        <taxon>Rhizoctonia</taxon>
        <taxon>Rhizoctonia solani AG-1</taxon>
    </lineage>
</organism>
<feature type="compositionally biased region" description="Basic and acidic residues" evidence="1">
    <location>
        <begin position="334"/>
        <end position="351"/>
    </location>
</feature>